<gene>
    <name evidence="2" type="ORF">HYN86_08510</name>
</gene>
<accession>A0A344LRU7</accession>
<dbReference type="Gene3D" id="3.40.1000.10">
    <property type="entry name" value="Mog1/PsbP, alpha/beta/alpha sandwich"/>
    <property type="match status" value="1"/>
</dbReference>
<evidence type="ECO:0000313" key="3">
    <source>
        <dbReference type="Proteomes" id="UP000251561"/>
    </source>
</evidence>
<dbReference type="InterPro" id="IPR024315">
    <property type="entry name" value="DUF3805"/>
</dbReference>
<sequence length="155" mass="18456">MKVKHIILMLILIGLTNCSNKLKMKQYNSEYNYSMNLPENWSEYETDEKNTNAFFDTTRWTGNLRISPMDYKVKNPKEFLRETLTENNGQDINWNNINGVYYSENKNDEAIHYWYLIENNKFYVCSFIIGNLNGKTEIEEELNRVIEVLKSIKSK</sequence>
<dbReference type="OrthoDB" id="1024359at2"/>
<organism evidence="2 3">
    <name type="scientific">Flavobacterium fluviale</name>
    <dbReference type="NCBI Taxonomy" id="2249356"/>
    <lineage>
        <taxon>Bacteria</taxon>
        <taxon>Pseudomonadati</taxon>
        <taxon>Bacteroidota</taxon>
        <taxon>Flavobacteriia</taxon>
        <taxon>Flavobacteriales</taxon>
        <taxon>Flavobacteriaceae</taxon>
        <taxon>Flavobacterium</taxon>
    </lineage>
</organism>
<protein>
    <recommendedName>
        <fullName evidence="1">DUF3805 domain-containing protein</fullName>
    </recommendedName>
</protein>
<evidence type="ECO:0000313" key="2">
    <source>
        <dbReference type="EMBL" id="AXB56639.1"/>
    </source>
</evidence>
<dbReference type="KEGG" id="ffl:HYN86_08510"/>
<dbReference type="AlphaFoldDB" id="A0A344LRU7"/>
<dbReference type="Pfam" id="PF12712">
    <property type="entry name" value="DUF3805"/>
    <property type="match status" value="1"/>
</dbReference>
<feature type="domain" description="DUF3805" evidence="1">
    <location>
        <begin position="31"/>
        <end position="146"/>
    </location>
</feature>
<keyword evidence="3" id="KW-1185">Reference proteome</keyword>
<dbReference type="Proteomes" id="UP000251561">
    <property type="component" value="Chromosome"/>
</dbReference>
<evidence type="ECO:0000259" key="1">
    <source>
        <dbReference type="Pfam" id="PF12712"/>
    </source>
</evidence>
<name>A0A344LRU7_9FLAO</name>
<reference evidence="2 3" key="1">
    <citation type="submission" date="2018-06" db="EMBL/GenBank/DDBJ databases">
        <title>Genome sequencing of Flavobacterium.</title>
        <authorList>
            <person name="Baek M.-G."/>
            <person name="Yi H."/>
        </authorList>
    </citation>
    <scope>NUCLEOTIDE SEQUENCE [LARGE SCALE GENOMIC DNA]</scope>
    <source>
        <strain evidence="2 3">HYN0086</strain>
    </source>
</reference>
<dbReference type="EMBL" id="CP030261">
    <property type="protein sequence ID" value="AXB56639.1"/>
    <property type="molecule type" value="Genomic_DNA"/>
</dbReference>
<proteinExistence type="predicted"/>